<accession>A0ACB9WGL0</accession>
<feature type="non-terminal residue" evidence="1">
    <location>
        <position position="1"/>
    </location>
</feature>
<reference evidence="1" key="1">
    <citation type="submission" date="2022-05" db="EMBL/GenBank/DDBJ databases">
        <title>Chromosome-level genome of Chaenocephalus aceratus.</title>
        <authorList>
            <person name="Park H."/>
        </authorList>
    </citation>
    <scope>NUCLEOTIDE SEQUENCE</scope>
    <source>
        <strain evidence="1">KU_202001</strain>
    </source>
</reference>
<proteinExistence type="predicted"/>
<evidence type="ECO:0000313" key="2">
    <source>
        <dbReference type="Proteomes" id="UP001057452"/>
    </source>
</evidence>
<gene>
    <name evidence="1" type="ORF">KUCAC02_023724</name>
</gene>
<comment type="caution">
    <text evidence="1">The sequence shown here is derived from an EMBL/GenBank/DDBJ whole genome shotgun (WGS) entry which is preliminary data.</text>
</comment>
<organism evidence="1 2">
    <name type="scientific">Chaenocephalus aceratus</name>
    <name type="common">Blackfin icefish</name>
    <name type="synonym">Chaenichthys aceratus</name>
    <dbReference type="NCBI Taxonomy" id="36190"/>
    <lineage>
        <taxon>Eukaryota</taxon>
        <taxon>Metazoa</taxon>
        <taxon>Chordata</taxon>
        <taxon>Craniata</taxon>
        <taxon>Vertebrata</taxon>
        <taxon>Euteleostomi</taxon>
        <taxon>Actinopterygii</taxon>
        <taxon>Neopterygii</taxon>
        <taxon>Teleostei</taxon>
        <taxon>Neoteleostei</taxon>
        <taxon>Acanthomorphata</taxon>
        <taxon>Eupercaria</taxon>
        <taxon>Perciformes</taxon>
        <taxon>Notothenioidei</taxon>
        <taxon>Channichthyidae</taxon>
        <taxon>Chaenocephalus</taxon>
    </lineage>
</organism>
<feature type="non-terminal residue" evidence="1">
    <location>
        <position position="237"/>
    </location>
</feature>
<name>A0ACB9WGL0_CHAAC</name>
<dbReference type="EMBL" id="CM043806">
    <property type="protein sequence ID" value="KAI4812326.1"/>
    <property type="molecule type" value="Genomic_DNA"/>
</dbReference>
<evidence type="ECO:0000313" key="1">
    <source>
        <dbReference type="EMBL" id="KAI4812326.1"/>
    </source>
</evidence>
<keyword evidence="2" id="KW-1185">Reference proteome</keyword>
<sequence>QLASRPARLPAPEPDFMKRKQSQNALVQTQSPTQTPDKYQKTHFHLKGDEMLKLGGYYVDAPTSARINGTIELNSQAGGLSDGVVRGVRRGGGPDDKPSNVPQATQPGNPNTEREVARPVFLCSILLGDFRNTNVLAVTCLLQAPTGPYQRPVTLPPLQPVSCSTMWTHKDFVCPPSACPPPNLSPPNAQPRGARVTTGTLELKEKMEGGTGGQWARGENYDPGDRHFRASSSFRLF</sequence>
<protein>
    <submittedName>
        <fullName evidence="1">Uncharacterized protein</fullName>
    </submittedName>
</protein>
<dbReference type="Proteomes" id="UP001057452">
    <property type="component" value="Chromosome 22"/>
</dbReference>